<accession>A0A0M2UUR5</accession>
<keyword evidence="3" id="KW-1185">Reference proteome</keyword>
<dbReference type="Proteomes" id="UP000034954">
    <property type="component" value="Unassembled WGS sequence"/>
</dbReference>
<gene>
    <name evidence="2" type="ORF">BROFUL_01728</name>
</gene>
<dbReference type="PATRIC" id="fig|380242.3.peg.2141"/>
<feature type="region of interest" description="Disordered" evidence="1">
    <location>
        <begin position="170"/>
        <end position="206"/>
    </location>
</feature>
<sequence length="206" mass="22960">MLDVVIDEYGIRIGPRFSISFHRTLRIPDDGRVYPLPPGLGAFPLFKVDDYRDCIPHLWREQGGVFMPMYQREALWLGFNAAAWKPNAVKIYAGDVNAITGKPYTDGLHAGPQDYVVCPDQLWLDGINTGHGTIRQFVAMPLGLGYTIEAAITGEEKYGGLQVFVFEPKPGRFPEKPPPEPETGPVRFAHPERQMQLSPWGLAPGV</sequence>
<dbReference type="EMBL" id="LAQJ01000180">
    <property type="protein sequence ID" value="KKO19557.1"/>
    <property type="molecule type" value="Genomic_DNA"/>
</dbReference>
<proteinExistence type="predicted"/>
<protein>
    <submittedName>
        <fullName evidence="2">Uncharacterized protein</fullName>
    </submittedName>
</protein>
<feature type="compositionally biased region" description="Basic and acidic residues" evidence="1">
    <location>
        <begin position="170"/>
        <end position="179"/>
    </location>
</feature>
<evidence type="ECO:0000313" key="3">
    <source>
        <dbReference type="Proteomes" id="UP000034954"/>
    </source>
</evidence>
<organism evidence="2 3">
    <name type="scientific">Candidatus Brocadia fulgida</name>
    <dbReference type="NCBI Taxonomy" id="380242"/>
    <lineage>
        <taxon>Bacteria</taxon>
        <taxon>Pseudomonadati</taxon>
        <taxon>Planctomycetota</taxon>
        <taxon>Candidatus Brocadiia</taxon>
        <taxon>Candidatus Brocadiales</taxon>
        <taxon>Candidatus Brocadiaceae</taxon>
        <taxon>Candidatus Brocadia</taxon>
    </lineage>
</organism>
<comment type="caution">
    <text evidence="2">The sequence shown here is derived from an EMBL/GenBank/DDBJ whole genome shotgun (WGS) entry which is preliminary data.</text>
</comment>
<reference evidence="2 3" key="1">
    <citation type="journal article" date="2013" name="BMC Microbiol.">
        <title>Identification of the type II cytochrome c maturation pathway in anammox bacteria by comparative genomics.</title>
        <authorList>
            <person name="Ferousi C."/>
            <person name="Speth D.R."/>
            <person name="Reimann J."/>
            <person name="Op den Camp H.J."/>
            <person name="Allen J.W."/>
            <person name="Keltjens J.T."/>
            <person name="Jetten M.S."/>
        </authorList>
    </citation>
    <scope>NUCLEOTIDE SEQUENCE [LARGE SCALE GENOMIC DNA]</scope>
    <source>
        <strain evidence="2">RU1</strain>
    </source>
</reference>
<evidence type="ECO:0000256" key="1">
    <source>
        <dbReference type="SAM" id="MobiDB-lite"/>
    </source>
</evidence>
<dbReference type="AlphaFoldDB" id="A0A0M2UUR5"/>
<name>A0A0M2UUR5_9BACT</name>
<evidence type="ECO:0000313" key="2">
    <source>
        <dbReference type="EMBL" id="KKO19557.1"/>
    </source>
</evidence>